<organism evidence="1 2">
    <name type="scientific">Nostoc piscinale CENA21</name>
    <dbReference type="NCBI Taxonomy" id="224013"/>
    <lineage>
        <taxon>Bacteria</taxon>
        <taxon>Bacillati</taxon>
        <taxon>Cyanobacteriota</taxon>
        <taxon>Cyanophyceae</taxon>
        <taxon>Nostocales</taxon>
        <taxon>Nostocaceae</taxon>
        <taxon>Nostoc</taxon>
    </lineage>
</organism>
<dbReference type="STRING" id="224013.ACX27_07360"/>
<reference evidence="2" key="1">
    <citation type="submission" date="2015-07" db="EMBL/GenBank/DDBJ databases">
        <title>Genome Of Nitrogen-Fixing Cyanobacterium Nostoc piscinale CENA21 From Solimoes/Amazon River Floodplain Sediments And Comparative Genomics To Uncover Biosynthetic Natural Products Potential.</title>
        <authorList>
            <person name="Leao T.F."/>
            <person name="Leao P.N."/>
            <person name="Guimaraes P.I."/>
            <person name="de Melo A.G.C."/>
            <person name="Ramos R.T.J."/>
            <person name="Silva A."/>
            <person name="Fiore M.F."/>
            <person name="Schneider M.P.C."/>
        </authorList>
    </citation>
    <scope>NUCLEOTIDE SEQUENCE [LARGE SCALE GENOMIC DNA]</scope>
    <source>
        <strain evidence="2">CENA21</strain>
    </source>
</reference>
<keyword evidence="2" id="KW-1185">Reference proteome</keyword>
<accession>A0A0M4TJ59</accession>
<gene>
    <name evidence="1" type="ORF">ACX27_07360</name>
</gene>
<sequence length="168" mass="18417">MKRLLFFSTFLSVFLFSHPKSFGQLGLGTTLTLDKIEVNEIFSAGSNQVNDGRIEKSSISPSLPPASLNTKVERTVEKLWRLELDANQDENQISVDYHVNSDQGTANSLSKGDLSEQIKVSVDEIKPTINPNSAKRVLEGGAIFKLDFTDIKTPGIYSGILTITLTGI</sequence>
<reference evidence="1 2" key="2">
    <citation type="journal article" date="2016" name="Genome Announc.">
        <title>Draft Genome Sequence of the N2-Fixing Cyanobacterium Nostoc piscinale CENA21, Isolated from the Brazilian Amazon Floodplain.</title>
        <authorList>
            <person name="Leao T."/>
            <person name="Guimaraes P.I."/>
            <person name="de Melo A.G."/>
            <person name="Ramos R.T."/>
            <person name="Leao P.N."/>
            <person name="Silva A."/>
            <person name="Fiore M.F."/>
            <person name="Schneider M.P."/>
        </authorList>
    </citation>
    <scope>NUCLEOTIDE SEQUENCE [LARGE SCALE GENOMIC DNA]</scope>
    <source>
        <strain evidence="1 2">CENA21</strain>
    </source>
</reference>
<dbReference type="EMBL" id="CP012036">
    <property type="protein sequence ID" value="ALF52711.1"/>
    <property type="molecule type" value="Genomic_DNA"/>
</dbReference>
<evidence type="ECO:0000313" key="2">
    <source>
        <dbReference type="Proteomes" id="UP000062645"/>
    </source>
</evidence>
<dbReference type="PATRIC" id="fig|224013.5.peg.1789"/>
<proteinExistence type="predicted"/>
<dbReference type="Proteomes" id="UP000062645">
    <property type="component" value="Chromosome"/>
</dbReference>
<dbReference type="RefSeq" id="WP_062290353.1">
    <property type="nucleotide sequence ID" value="NZ_CP012036.1"/>
</dbReference>
<protein>
    <submittedName>
        <fullName evidence="1">Uncharacterized protein</fullName>
    </submittedName>
</protein>
<dbReference type="AlphaFoldDB" id="A0A0M4TJ59"/>
<evidence type="ECO:0000313" key="1">
    <source>
        <dbReference type="EMBL" id="ALF52711.1"/>
    </source>
</evidence>
<name>A0A0M4TJ59_9NOSO</name>
<dbReference type="KEGG" id="npz:ACX27_07360"/>
<dbReference type="OrthoDB" id="516090at2"/>